<name>A0A6L2M6J4_TANCI</name>
<feature type="region of interest" description="Disordered" evidence="1">
    <location>
        <begin position="234"/>
        <end position="257"/>
    </location>
</feature>
<feature type="region of interest" description="Disordered" evidence="1">
    <location>
        <begin position="1"/>
        <end position="25"/>
    </location>
</feature>
<accession>A0A6L2M6J4</accession>
<gene>
    <name evidence="2" type="ORF">Tci_040230</name>
</gene>
<evidence type="ECO:0000256" key="1">
    <source>
        <dbReference type="SAM" id="MobiDB-lite"/>
    </source>
</evidence>
<dbReference type="AlphaFoldDB" id="A0A6L2M6J4"/>
<evidence type="ECO:0000313" key="2">
    <source>
        <dbReference type="EMBL" id="GEU68252.1"/>
    </source>
</evidence>
<sequence>MEEIDLTFTPDDPMPPSIEEDDDDSRDTLIREKLLDNYSLPIPENESFHFDIPSFLVLLQNHQMEKSPDLLSHRGFENFQPSAECPMKIHGKNIPTLDVPHSYRRILSSKSSFPQLQLGIIGHWRNVPRPSHGDISCSGSGTRGVEQMLLDDHHIDDDDEGVELTEPCVKPSNAIRSNILNPLPDPIERPMIIPSADDEPWATWESVTTSKERPDVARFKESYQWDSRIEEDDHHINDDDEGVELTQPGVKPSNAIRKNTGSTCVVEKMLLDDHHVDDDDEGVELTEPGVNPSNAIRSNIELLNAGSTRAIRLDEVSGSTSNVKRSGAANGSAGGNKAAMEKKGSMELVSRGKWANWVKQASRLRSINWGCFLCYGNRNGIVTEIVTKPLRLDFVAYPLQMVLCNGFATDSYSSISPFVL</sequence>
<organism evidence="2">
    <name type="scientific">Tanacetum cinerariifolium</name>
    <name type="common">Dalmatian daisy</name>
    <name type="synonym">Chrysanthemum cinerariifolium</name>
    <dbReference type="NCBI Taxonomy" id="118510"/>
    <lineage>
        <taxon>Eukaryota</taxon>
        <taxon>Viridiplantae</taxon>
        <taxon>Streptophyta</taxon>
        <taxon>Embryophyta</taxon>
        <taxon>Tracheophyta</taxon>
        <taxon>Spermatophyta</taxon>
        <taxon>Magnoliopsida</taxon>
        <taxon>eudicotyledons</taxon>
        <taxon>Gunneridae</taxon>
        <taxon>Pentapetalae</taxon>
        <taxon>asterids</taxon>
        <taxon>campanulids</taxon>
        <taxon>Asterales</taxon>
        <taxon>Asteraceae</taxon>
        <taxon>Asteroideae</taxon>
        <taxon>Anthemideae</taxon>
        <taxon>Anthemidinae</taxon>
        <taxon>Tanacetum</taxon>
    </lineage>
</organism>
<comment type="caution">
    <text evidence="2">The sequence shown here is derived from an EMBL/GenBank/DDBJ whole genome shotgun (WGS) entry which is preliminary data.</text>
</comment>
<protein>
    <submittedName>
        <fullName evidence="2">Putative ribonuclease H-like domain-containing protein</fullName>
    </submittedName>
</protein>
<proteinExistence type="predicted"/>
<dbReference type="EMBL" id="BKCJ010005714">
    <property type="protein sequence ID" value="GEU68252.1"/>
    <property type="molecule type" value="Genomic_DNA"/>
</dbReference>
<reference evidence="2" key="1">
    <citation type="journal article" date="2019" name="Sci. Rep.">
        <title>Draft genome of Tanacetum cinerariifolium, the natural source of mosquito coil.</title>
        <authorList>
            <person name="Yamashiro T."/>
            <person name="Shiraishi A."/>
            <person name="Satake H."/>
            <person name="Nakayama K."/>
        </authorList>
    </citation>
    <scope>NUCLEOTIDE SEQUENCE</scope>
</reference>